<evidence type="ECO:0000256" key="7">
    <source>
        <dbReference type="ARBA" id="ARBA00023134"/>
    </source>
</evidence>
<reference evidence="11" key="1">
    <citation type="submission" date="2007-12" db="EMBL/GenBank/DDBJ databases">
        <title>Phylogenetic prediction and protein expressional analysis in the genetic information detected from deep-sea hydrothermal vent in Suiyo seamount.</title>
        <authorList>
            <person name="Sasaki M."/>
            <person name="Tsujimura M."/>
            <person name="Zhang Z."/>
            <person name="Akutsu J."/>
            <person name="Tajima H."/>
            <person name="Kawarabayasi Y."/>
        </authorList>
    </citation>
    <scope>NUCLEOTIDE SEQUENCE</scope>
</reference>
<dbReference type="GO" id="GO:0061798">
    <property type="term" value="F:GTP 3',8'-cyclase activity"/>
    <property type="evidence" value="ECO:0007669"/>
    <property type="project" value="TreeGrafter"/>
</dbReference>
<keyword evidence="5" id="KW-0408">Iron</keyword>
<dbReference type="SFLD" id="SFLDG01067">
    <property type="entry name" value="SPASM/twitch_domain_containing"/>
    <property type="match status" value="1"/>
</dbReference>
<dbReference type="SFLD" id="SFLDS00029">
    <property type="entry name" value="Radical_SAM"/>
    <property type="match status" value="1"/>
</dbReference>
<keyword evidence="9" id="KW-0456">Lyase</keyword>
<evidence type="ECO:0000313" key="11">
    <source>
        <dbReference type="EMBL" id="BAM75719.1"/>
    </source>
</evidence>
<evidence type="ECO:0000256" key="8">
    <source>
        <dbReference type="ARBA" id="ARBA00023150"/>
    </source>
</evidence>
<dbReference type="Gene3D" id="3.20.20.70">
    <property type="entry name" value="Aldolase class I"/>
    <property type="match status" value="1"/>
</dbReference>
<evidence type="ECO:0000256" key="6">
    <source>
        <dbReference type="ARBA" id="ARBA00023014"/>
    </source>
</evidence>
<dbReference type="InterPro" id="IPR013785">
    <property type="entry name" value="Aldolase_TIM"/>
</dbReference>
<dbReference type="SFLD" id="SFLDG01383">
    <property type="entry name" value="cyclic_pyranopterin_phosphate"/>
    <property type="match status" value="1"/>
</dbReference>
<keyword evidence="8" id="KW-0501">Molybdenum cofactor biosynthesis</keyword>
<dbReference type="GO" id="GO:0051539">
    <property type="term" value="F:4 iron, 4 sulfur cluster binding"/>
    <property type="evidence" value="ECO:0007669"/>
    <property type="project" value="UniProtKB-KW"/>
</dbReference>
<proteinExistence type="inferred from homology"/>
<keyword evidence="3" id="KW-0479">Metal-binding</keyword>
<evidence type="ECO:0000256" key="2">
    <source>
        <dbReference type="ARBA" id="ARBA00022691"/>
    </source>
</evidence>
<dbReference type="GO" id="GO:0005525">
    <property type="term" value="F:GTP binding"/>
    <property type="evidence" value="ECO:0007669"/>
    <property type="project" value="UniProtKB-KW"/>
</dbReference>
<evidence type="ECO:0000256" key="1">
    <source>
        <dbReference type="ARBA" id="ARBA00022485"/>
    </source>
</evidence>
<dbReference type="InterPro" id="IPR007197">
    <property type="entry name" value="rSAM"/>
</dbReference>
<dbReference type="Pfam" id="PF04055">
    <property type="entry name" value="Radical_SAM"/>
    <property type="match status" value="1"/>
</dbReference>
<dbReference type="EMBL" id="AB372159">
    <property type="protein sequence ID" value="BAM75719.1"/>
    <property type="molecule type" value="Genomic_DNA"/>
</dbReference>
<organism evidence="11">
    <name type="scientific">uncultured microorganism</name>
    <dbReference type="NCBI Taxonomy" id="358574"/>
    <lineage>
        <taxon>unclassified sequences</taxon>
        <taxon>environmental samples</taxon>
    </lineage>
</organism>
<dbReference type="GO" id="GO:0006777">
    <property type="term" value="P:Mo-molybdopterin cofactor biosynthetic process"/>
    <property type="evidence" value="ECO:0007669"/>
    <property type="project" value="UniProtKB-KW"/>
</dbReference>
<feature type="domain" description="Radical SAM core" evidence="10">
    <location>
        <begin position="12"/>
        <end position="235"/>
    </location>
</feature>
<keyword evidence="7" id="KW-0342">GTP-binding</keyword>
<dbReference type="AlphaFoldDB" id="L8AY09"/>
<protein>
    <submittedName>
        <fullName evidence="11">Hypothetical molybdenum cofactor biosynthesis protein A</fullName>
    </submittedName>
</protein>
<dbReference type="NCBIfam" id="TIGR02666">
    <property type="entry name" value="moaA"/>
    <property type="match status" value="1"/>
</dbReference>
<accession>L8AY09</accession>
<dbReference type="PROSITE" id="PS51918">
    <property type="entry name" value="RADICAL_SAM"/>
    <property type="match status" value="1"/>
</dbReference>
<dbReference type="HAMAP" id="MF_01225_B">
    <property type="entry name" value="MoaA_B"/>
    <property type="match status" value="1"/>
</dbReference>
<evidence type="ECO:0000256" key="5">
    <source>
        <dbReference type="ARBA" id="ARBA00023004"/>
    </source>
</evidence>
<dbReference type="InterPro" id="IPR058240">
    <property type="entry name" value="rSAM_sf"/>
</dbReference>
<dbReference type="SUPFAM" id="SSF102114">
    <property type="entry name" value="Radical SAM enzymes"/>
    <property type="match status" value="1"/>
</dbReference>
<dbReference type="PANTHER" id="PTHR22960">
    <property type="entry name" value="MOLYBDOPTERIN COFACTOR SYNTHESIS PROTEIN A"/>
    <property type="match status" value="1"/>
</dbReference>
<dbReference type="CDD" id="cd01335">
    <property type="entry name" value="Radical_SAM"/>
    <property type="match status" value="1"/>
</dbReference>
<keyword evidence="6" id="KW-0411">Iron-sulfur</keyword>
<sequence>MESVDMKQLTDPFNRNITYLRVSVTDHCNYRCHYCRDEDHVTDTTRNEILSYEEIARIVRLFAELGITKVRLTGGEPLLRNDILKLATMLGEIPGIDDIPLSTNAHLLSPIANQLQKAGINRVNISIDSLNQDRFEQITRGGDLDKVIQGIDSAIESGMNPIKLNMVVMRGVNDDEIEAMIDFVIERKIDIRFIETMPIGTAGIDAVDHHYSEAEIVKRIRAHLPDRLITVKSKQTAGPAKSYLINNTETSVGTISAVSNNFCSNCNRVRLTAKGQLILCLGQENSISLRDAIRSNMNDNDIKTMIINAITHKPEKHEFDTNMNNINNVQMVEIGG</sequence>
<dbReference type="SMART" id="SM00729">
    <property type="entry name" value="Elp3"/>
    <property type="match status" value="1"/>
</dbReference>
<evidence type="ECO:0000256" key="4">
    <source>
        <dbReference type="ARBA" id="ARBA00022741"/>
    </source>
</evidence>
<dbReference type="InterPro" id="IPR010505">
    <property type="entry name" value="MoaA_twitch"/>
</dbReference>
<dbReference type="InterPro" id="IPR040064">
    <property type="entry name" value="MoaA-like"/>
</dbReference>
<dbReference type="GO" id="GO:0061799">
    <property type="term" value="F:cyclic pyranopterin monophosphate synthase activity"/>
    <property type="evidence" value="ECO:0007669"/>
    <property type="project" value="TreeGrafter"/>
</dbReference>
<dbReference type="InterPro" id="IPR013483">
    <property type="entry name" value="MoaA"/>
</dbReference>
<dbReference type="NCBIfam" id="NF001199">
    <property type="entry name" value="PRK00164.2-1"/>
    <property type="match status" value="1"/>
</dbReference>
<keyword evidence="2" id="KW-0949">S-adenosyl-L-methionine</keyword>
<dbReference type="PANTHER" id="PTHR22960:SF0">
    <property type="entry name" value="MOLYBDENUM COFACTOR BIOSYNTHESIS PROTEIN 1"/>
    <property type="match status" value="1"/>
</dbReference>
<dbReference type="GO" id="GO:0046872">
    <property type="term" value="F:metal ion binding"/>
    <property type="evidence" value="ECO:0007669"/>
    <property type="project" value="UniProtKB-KW"/>
</dbReference>
<evidence type="ECO:0000256" key="3">
    <source>
        <dbReference type="ARBA" id="ARBA00022723"/>
    </source>
</evidence>
<dbReference type="InterPro" id="IPR006638">
    <property type="entry name" value="Elp3/MiaA/NifB-like_rSAM"/>
</dbReference>
<keyword evidence="4" id="KW-0547">Nucleotide-binding</keyword>
<dbReference type="SFLD" id="SFLDG01386">
    <property type="entry name" value="main_SPASM_domain-containing"/>
    <property type="match status" value="1"/>
</dbReference>
<name>L8AY09_9ZZZZ</name>
<evidence type="ECO:0000256" key="9">
    <source>
        <dbReference type="ARBA" id="ARBA00023239"/>
    </source>
</evidence>
<dbReference type="InterPro" id="IPR050105">
    <property type="entry name" value="MoCo_biosynth_MoaA/MoaC"/>
</dbReference>
<dbReference type="Pfam" id="PF06463">
    <property type="entry name" value="Mob_synth_C"/>
    <property type="match status" value="1"/>
</dbReference>
<keyword evidence="1" id="KW-0004">4Fe-4S</keyword>
<evidence type="ECO:0000259" key="10">
    <source>
        <dbReference type="PROSITE" id="PS51918"/>
    </source>
</evidence>
<dbReference type="CDD" id="cd21117">
    <property type="entry name" value="Twitch_MoaA"/>
    <property type="match status" value="1"/>
</dbReference>